<protein>
    <submittedName>
        <fullName evidence="2">Uncharacterized protein</fullName>
    </submittedName>
</protein>
<proteinExistence type="predicted"/>
<feature type="region of interest" description="Disordered" evidence="1">
    <location>
        <begin position="54"/>
        <end position="73"/>
    </location>
</feature>
<gene>
    <name evidence="2" type="ORF">IWX46DRAFT_388170</name>
</gene>
<name>A0ABR1ML80_9PEZI</name>
<dbReference type="EMBL" id="JBBPDW010000006">
    <property type="protein sequence ID" value="KAK7551552.1"/>
    <property type="molecule type" value="Genomic_DNA"/>
</dbReference>
<keyword evidence="3" id="KW-1185">Reference proteome</keyword>
<evidence type="ECO:0000313" key="2">
    <source>
        <dbReference type="EMBL" id="KAK7551552.1"/>
    </source>
</evidence>
<feature type="compositionally biased region" description="Pro residues" evidence="1">
    <location>
        <begin position="59"/>
        <end position="68"/>
    </location>
</feature>
<comment type="caution">
    <text evidence="2">The sequence shown here is derived from an EMBL/GenBank/DDBJ whole genome shotgun (WGS) entry which is preliminary data.</text>
</comment>
<evidence type="ECO:0000256" key="1">
    <source>
        <dbReference type="SAM" id="MobiDB-lite"/>
    </source>
</evidence>
<evidence type="ECO:0000313" key="3">
    <source>
        <dbReference type="Proteomes" id="UP001365128"/>
    </source>
</evidence>
<accession>A0ABR1ML80</accession>
<organism evidence="2 3">
    <name type="scientific">Phyllosticta citricarpa</name>
    <dbReference type="NCBI Taxonomy" id="55181"/>
    <lineage>
        <taxon>Eukaryota</taxon>
        <taxon>Fungi</taxon>
        <taxon>Dikarya</taxon>
        <taxon>Ascomycota</taxon>
        <taxon>Pezizomycotina</taxon>
        <taxon>Dothideomycetes</taxon>
        <taxon>Dothideomycetes incertae sedis</taxon>
        <taxon>Botryosphaeriales</taxon>
        <taxon>Phyllostictaceae</taxon>
        <taxon>Phyllosticta</taxon>
    </lineage>
</organism>
<sequence length="251" mass="27935">MDMGRVASRGRWSREIERAEALACPALPCLALRLPGGLSRPNQHHCTNTTMLSRYAVPPTHPRPPESSPRPSGYAFASAAAHVSNNFARQLATCISESSITPHPPNLRWVFLCRLSPPAPPPYFEPLACPLGTRLPHAELERSTFSHPALRQHPIVHSYRRQFLALPRLPLGLSYATDLGQRPIATLLTRAATRCAALSPCHAQTLRVNNHYVCKRKKKFRSRQTSRGPDLVSTPGHSTLRKRIRIYKVSA</sequence>
<reference evidence="2 3" key="1">
    <citation type="submission" date="2024-04" db="EMBL/GenBank/DDBJ databases">
        <title>Phyllosticta paracitricarpa is synonymous to the EU quarantine fungus P. citricarpa based on phylogenomic analyses.</title>
        <authorList>
            <consortium name="Lawrence Berkeley National Laboratory"/>
            <person name="Van Ingen-Buijs V.A."/>
            <person name="Van Westerhoven A.C."/>
            <person name="Haridas S."/>
            <person name="Skiadas P."/>
            <person name="Martin F."/>
            <person name="Groenewald J.Z."/>
            <person name="Crous P.W."/>
            <person name="Seidl M.F."/>
        </authorList>
    </citation>
    <scope>NUCLEOTIDE SEQUENCE [LARGE SCALE GENOMIC DNA]</scope>
    <source>
        <strain evidence="2 3">CBS 122670</strain>
    </source>
</reference>
<dbReference type="Proteomes" id="UP001365128">
    <property type="component" value="Unassembled WGS sequence"/>
</dbReference>